<keyword evidence="3 6" id="KW-0645">Protease</keyword>
<feature type="binding site" evidence="6">
    <location>
        <position position="88"/>
    </location>
    <ligand>
        <name>substrate</name>
    </ligand>
</feature>
<keyword evidence="4 6" id="KW-0479">Metal-binding</keyword>
<dbReference type="EMBL" id="RSED01000007">
    <property type="protein sequence ID" value="RRS04448.1"/>
    <property type="molecule type" value="Genomic_DNA"/>
</dbReference>
<dbReference type="EC" id="3.4.11.18" evidence="6 7"/>
<evidence type="ECO:0000313" key="9">
    <source>
        <dbReference type="EMBL" id="RRS04448.1"/>
    </source>
</evidence>
<keyword evidence="5 6" id="KW-0378">Hydrolase</keyword>
<evidence type="ECO:0000256" key="1">
    <source>
        <dbReference type="ARBA" id="ARBA00002521"/>
    </source>
</evidence>
<dbReference type="GO" id="GO:0070006">
    <property type="term" value="F:metalloaminopeptidase activity"/>
    <property type="evidence" value="ECO:0007669"/>
    <property type="project" value="UniProtKB-UniRule"/>
</dbReference>
<evidence type="ECO:0000256" key="5">
    <source>
        <dbReference type="ARBA" id="ARBA00022801"/>
    </source>
</evidence>
<gene>
    <name evidence="6 9" type="primary">map</name>
    <name evidence="9" type="ORF">EIP75_11230</name>
</gene>
<evidence type="ECO:0000313" key="10">
    <source>
        <dbReference type="Proteomes" id="UP000269265"/>
    </source>
</evidence>
<keyword evidence="2 6" id="KW-0031">Aminopeptidase</keyword>
<dbReference type="InterPro" id="IPR036005">
    <property type="entry name" value="Creatinase/aminopeptidase-like"/>
</dbReference>
<sequence length="269" mass="28703">MRPSTQQDAGRPIPLHDEAEFAAMRRAGRVAADTLDFIAPHVRPGVSTAELDRLCEAFMREAGAIPATIDYKGYKHASCISVNHVVTHGIPSDTKVLKVGDIVNIDVTPKLDGWHGDSSRTFTVGKVSILAQRLVDTTHAAMMLGIAQVKPGARLGDVGAVIEAFAREAGFSSVRDFCGHGTGQVFHDAPQVLHYGQRGTGVLLEPGMIFTIEPMLNAGKVDVKVLGDSWTTVTKDHSLSAQFEHTVGVTDTGVEIFTWPGGSRLGVPG</sequence>
<comment type="function">
    <text evidence="1 6">Removes the N-terminal methionine from nascent proteins. The N-terminal methionine is often cleaved when the second residue in the primary sequence is small and uncharged (Met-Ala-, Cys, Gly, Pro, Ser, Thr, or Val). Requires deformylation of the N(alpha)-formylated initiator methionine before it can be hydrolyzed.</text>
</comment>
<comment type="caution">
    <text evidence="9">The sequence shown here is derived from an EMBL/GenBank/DDBJ whole genome shotgun (WGS) entry which is preliminary data.</text>
</comment>
<proteinExistence type="inferred from homology"/>
<feature type="binding site" evidence="6">
    <location>
        <position position="244"/>
    </location>
    <ligand>
        <name>a divalent metal cation</name>
        <dbReference type="ChEBI" id="CHEBI:60240"/>
        <label>1</label>
    </ligand>
</feature>
<dbReference type="InterPro" id="IPR001714">
    <property type="entry name" value="Pept_M24_MAP"/>
</dbReference>
<dbReference type="NCBIfam" id="TIGR00500">
    <property type="entry name" value="met_pdase_I"/>
    <property type="match status" value="1"/>
</dbReference>
<evidence type="ECO:0000256" key="4">
    <source>
        <dbReference type="ARBA" id="ARBA00022723"/>
    </source>
</evidence>
<evidence type="ECO:0000259" key="8">
    <source>
        <dbReference type="Pfam" id="PF00557"/>
    </source>
</evidence>
<comment type="catalytic activity">
    <reaction evidence="6 7">
        <text>Release of N-terminal amino acids, preferentially methionine, from peptides and arylamides.</text>
        <dbReference type="EC" id="3.4.11.18"/>
    </reaction>
</comment>
<feature type="binding site" evidence="6">
    <location>
        <position position="106"/>
    </location>
    <ligand>
        <name>a divalent metal cation</name>
        <dbReference type="ChEBI" id="CHEBI:60240"/>
        <label>1</label>
    </ligand>
</feature>
<name>A0A426VC57_9BURK</name>
<feature type="binding site" evidence="6">
    <location>
        <position position="117"/>
    </location>
    <ligand>
        <name>a divalent metal cation</name>
        <dbReference type="ChEBI" id="CHEBI:60240"/>
        <label>1</label>
    </ligand>
</feature>
<dbReference type="HAMAP" id="MF_01974">
    <property type="entry name" value="MetAP_1"/>
    <property type="match status" value="1"/>
</dbReference>
<organism evidence="9 10">
    <name type="scientific">Aquabacterium soli</name>
    <dbReference type="NCBI Taxonomy" id="2493092"/>
    <lineage>
        <taxon>Bacteria</taxon>
        <taxon>Pseudomonadati</taxon>
        <taxon>Pseudomonadota</taxon>
        <taxon>Betaproteobacteria</taxon>
        <taxon>Burkholderiales</taxon>
        <taxon>Aquabacterium</taxon>
    </lineage>
</organism>
<feature type="binding site" evidence="6">
    <location>
        <position position="180"/>
    </location>
    <ligand>
        <name>a divalent metal cation</name>
        <dbReference type="ChEBI" id="CHEBI:60240"/>
        <label>2</label>
        <note>catalytic</note>
    </ligand>
</feature>
<dbReference type="PANTHER" id="PTHR43330:SF27">
    <property type="entry name" value="METHIONINE AMINOPEPTIDASE"/>
    <property type="match status" value="1"/>
</dbReference>
<dbReference type="InterPro" id="IPR002467">
    <property type="entry name" value="Pept_M24A_MAP1"/>
</dbReference>
<evidence type="ECO:0000256" key="7">
    <source>
        <dbReference type="RuleBase" id="RU003653"/>
    </source>
</evidence>
<feature type="binding site" evidence="6">
    <location>
        <position position="244"/>
    </location>
    <ligand>
        <name>a divalent metal cation</name>
        <dbReference type="ChEBI" id="CHEBI:60240"/>
        <label>2</label>
        <note>catalytic</note>
    </ligand>
</feature>
<feature type="binding site" evidence="6">
    <location>
        <position position="213"/>
    </location>
    <ligand>
        <name>a divalent metal cation</name>
        <dbReference type="ChEBI" id="CHEBI:60240"/>
        <label>2</label>
        <note>catalytic</note>
    </ligand>
</feature>
<reference evidence="9 10" key="1">
    <citation type="submission" date="2018-12" db="EMBL/GenBank/DDBJ databases">
        <title>The whole draft genome of Aquabacterium sp. SJQ9.</title>
        <authorList>
            <person name="Sun L."/>
            <person name="Gao X."/>
            <person name="Chen W."/>
            <person name="Huang K."/>
        </authorList>
    </citation>
    <scope>NUCLEOTIDE SEQUENCE [LARGE SCALE GENOMIC DNA]</scope>
    <source>
        <strain evidence="9 10">SJQ9</strain>
    </source>
</reference>
<dbReference type="GO" id="GO:0005829">
    <property type="term" value="C:cytosol"/>
    <property type="evidence" value="ECO:0007669"/>
    <property type="project" value="TreeGrafter"/>
</dbReference>
<dbReference type="Proteomes" id="UP000269265">
    <property type="component" value="Unassembled WGS sequence"/>
</dbReference>
<feature type="binding site" evidence="6">
    <location>
        <position position="117"/>
    </location>
    <ligand>
        <name>a divalent metal cation</name>
        <dbReference type="ChEBI" id="CHEBI:60240"/>
        <label>2</label>
        <note>catalytic</note>
    </ligand>
</feature>
<dbReference type="SUPFAM" id="SSF55920">
    <property type="entry name" value="Creatinase/aminopeptidase"/>
    <property type="match status" value="1"/>
</dbReference>
<comment type="cofactor">
    <cofactor evidence="6">
        <name>Co(2+)</name>
        <dbReference type="ChEBI" id="CHEBI:48828"/>
    </cofactor>
    <cofactor evidence="6">
        <name>Zn(2+)</name>
        <dbReference type="ChEBI" id="CHEBI:29105"/>
    </cofactor>
    <cofactor evidence="6">
        <name>Mn(2+)</name>
        <dbReference type="ChEBI" id="CHEBI:29035"/>
    </cofactor>
    <cofactor evidence="6">
        <name>Fe(2+)</name>
        <dbReference type="ChEBI" id="CHEBI:29033"/>
    </cofactor>
    <text evidence="6">Binds 2 divalent metal cations per subunit. Has a high-affinity and a low affinity metal-binding site. The true nature of the physiological cofactor is under debate. The enzyme is active with cobalt, zinc, manganese or divalent iron ions. Most likely, methionine aminopeptidases function as mononuclear Fe(2+)-metalloproteases under physiological conditions, and the catalytically relevant metal-binding site has been assigned to the histidine-containing high-affinity site.</text>
</comment>
<comment type="subunit">
    <text evidence="6">Monomer.</text>
</comment>
<evidence type="ECO:0000256" key="2">
    <source>
        <dbReference type="ARBA" id="ARBA00022438"/>
    </source>
</evidence>
<feature type="domain" description="Peptidase M24" evidence="8">
    <location>
        <begin position="23"/>
        <end position="251"/>
    </location>
</feature>
<dbReference type="CDD" id="cd01086">
    <property type="entry name" value="MetAP1"/>
    <property type="match status" value="1"/>
</dbReference>
<accession>A0A426VC57</accession>
<dbReference type="AlphaFoldDB" id="A0A426VC57"/>
<dbReference type="GO" id="GO:0046872">
    <property type="term" value="F:metal ion binding"/>
    <property type="evidence" value="ECO:0007669"/>
    <property type="project" value="UniProtKB-UniRule"/>
</dbReference>
<dbReference type="Gene3D" id="3.90.230.10">
    <property type="entry name" value="Creatinase/methionine aminopeptidase superfamily"/>
    <property type="match status" value="1"/>
</dbReference>
<dbReference type="InterPro" id="IPR000994">
    <property type="entry name" value="Pept_M24"/>
</dbReference>
<dbReference type="Pfam" id="PF00557">
    <property type="entry name" value="Peptidase_M24"/>
    <property type="match status" value="1"/>
</dbReference>
<keyword evidence="10" id="KW-1185">Reference proteome</keyword>
<dbReference type="PANTHER" id="PTHR43330">
    <property type="entry name" value="METHIONINE AMINOPEPTIDASE"/>
    <property type="match status" value="1"/>
</dbReference>
<dbReference type="GO" id="GO:0004239">
    <property type="term" value="F:initiator methionyl aminopeptidase activity"/>
    <property type="evidence" value="ECO:0007669"/>
    <property type="project" value="UniProtKB-UniRule"/>
</dbReference>
<protein>
    <recommendedName>
        <fullName evidence="6 7">Methionine aminopeptidase</fullName>
        <shortName evidence="6">MAP</shortName>
        <shortName evidence="6">MetAP</shortName>
        <ecNumber evidence="6 7">3.4.11.18</ecNumber>
    </recommendedName>
    <alternativeName>
        <fullName evidence="6">Peptidase M</fullName>
    </alternativeName>
</protein>
<feature type="binding site" evidence="6">
    <location>
        <position position="187"/>
    </location>
    <ligand>
        <name>substrate</name>
    </ligand>
</feature>
<evidence type="ECO:0000256" key="3">
    <source>
        <dbReference type="ARBA" id="ARBA00022670"/>
    </source>
</evidence>
<comment type="similarity">
    <text evidence="6">Belongs to the peptidase M24A family. Methionine aminopeptidase type 1 subfamily.</text>
</comment>
<dbReference type="GO" id="GO:0006508">
    <property type="term" value="P:proteolysis"/>
    <property type="evidence" value="ECO:0007669"/>
    <property type="project" value="UniProtKB-KW"/>
</dbReference>
<evidence type="ECO:0000256" key="6">
    <source>
        <dbReference type="HAMAP-Rule" id="MF_01974"/>
    </source>
</evidence>
<dbReference type="OrthoDB" id="9802055at2"/>
<dbReference type="PRINTS" id="PR00599">
    <property type="entry name" value="MAPEPTIDASE"/>
</dbReference>
<dbReference type="RefSeq" id="WP_125243356.1">
    <property type="nucleotide sequence ID" value="NZ_RSED01000007.1"/>
</dbReference>